<dbReference type="HOGENOM" id="CLU_2556337_0_0_11"/>
<name>J0LPC0_9BIFI</name>
<evidence type="ECO:0000313" key="2">
    <source>
        <dbReference type="Proteomes" id="UP000006415"/>
    </source>
</evidence>
<keyword evidence="2" id="KW-1185">Reference proteome</keyword>
<dbReference type="AlphaFoldDB" id="J0LPC0"/>
<evidence type="ECO:0000313" key="1">
    <source>
        <dbReference type="EMBL" id="EJD65687.1"/>
    </source>
</evidence>
<organism evidence="1 2">
    <name type="scientific">Scardovia wiggsiae F0424</name>
    <dbReference type="NCBI Taxonomy" id="857290"/>
    <lineage>
        <taxon>Bacteria</taxon>
        <taxon>Bacillati</taxon>
        <taxon>Actinomycetota</taxon>
        <taxon>Actinomycetes</taxon>
        <taxon>Bifidobacteriales</taxon>
        <taxon>Bifidobacteriaceae</taxon>
        <taxon>Scardovia</taxon>
    </lineage>
</organism>
<accession>J0LPC0</accession>
<dbReference type="RefSeq" id="WP_007147518.1">
    <property type="nucleotide sequence ID" value="NZ_AKCI01000001.1"/>
</dbReference>
<reference evidence="1 2" key="1">
    <citation type="submission" date="2012-01" db="EMBL/GenBank/DDBJ databases">
        <title>The Genome Sequence of Scardovia wiggsiae F0424.</title>
        <authorList>
            <consortium name="The Broad Institute Genome Sequencing Platform"/>
            <person name="Earl A."/>
            <person name="Ward D."/>
            <person name="Feldgarden M."/>
            <person name="Gevers D."/>
            <person name="Izard J."/>
            <person name="Ganesan A."/>
            <person name="Baranova O.V."/>
            <person name="Blanton J.M."/>
            <person name="Tanner A.C."/>
            <person name="Mathney J."/>
            <person name="Dewhirst F.E."/>
            <person name="Young S.K."/>
            <person name="Zeng Q."/>
            <person name="Gargeya S."/>
            <person name="Fitzgerald M."/>
            <person name="Haas B."/>
            <person name="Abouelleil A."/>
            <person name="Alvarado L."/>
            <person name="Arachchi H.M."/>
            <person name="Berlin A."/>
            <person name="Chapman S.B."/>
            <person name="Gearin G."/>
            <person name="Goldberg J."/>
            <person name="Griggs A."/>
            <person name="Gujja S."/>
            <person name="Hansen M."/>
            <person name="Heiman D."/>
            <person name="Howarth C."/>
            <person name="Larimer J."/>
            <person name="Lui A."/>
            <person name="MacDonald P.J.P."/>
            <person name="McCowen C."/>
            <person name="Montmayeur A."/>
            <person name="Murphy C."/>
            <person name="Neiman D."/>
            <person name="Pearson M."/>
            <person name="Priest M."/>
            <person name="Roberts A."/>
            <person name="Saif S."/>
            <person name="Shea T."/>
            <person name="Sisk P."/>
            <person name="Stolte C."/>
            <person name="Sykes S."/>
            <person name="Wortman J."/>
            <person name="Nusbaum C."/>
            <person name="Birren B."/>
        </authorList>
    </citation>
    <scope>NUCLEOTIDE SEQUENCE [LARGE SCALE GENOMIC DNA]</scope>
    <source>
        <strain evidence="1 2">F0424</strain>
    </source>
</reference>
<gene>
    <name evidence="1" type="ORF">HMPREF9156_00451</name>
</gene>
<comment type="caution">
    <text evidence="1">The sequence shown here is derived from an EMBL/GenBank/DDBJ whole genome shotgun (WGS) entry which is preliminary data.</text>
</comment>
<dbReference type="EMBL" id="AGZS01000001">
    <property type="protein sequence ID" value="EJD65687.1"/>
    <property type="molecule type" value="Genomic_DNA"/>
</dbReference>
<sequence>MGAQAIVESVATQDVADQLADFDADPQAFIADLDNRLLRFQEQASRATRVPRGLRDQEEGMRASKAAFVDNPPFFPYIFDED</sequence>
<protein>
    <submittedName>
        <fullName evidence="1">Uncharacterized protein</fullName>
    </submittedName>
</protein>
<proteinExistence type="predicted"/>
<dbReference type="Proteomes" id="UP000006415">
    <property type="component" value="Unassembled WGS sequence"/>
</dbReference>